<dbReference type="InterPro" id="IPR003754">
    <property type="entry name" value="4pyrrol_synth_uPrphyn_synth"/>
</dbReference>
<comment type="caution">
    <text evidence="4">The sequence shown here is derived from an EMBL/GenBank/DDBJ whole genome shotgun (WGS) entry which is preliminary data.</text>
</comment>
<name>A0A5J5KVP5_9MICC</name>
<dbReference type="AlphaFoldDB" id="A0A5J5KVP5"/>
<dbReference type="PROSITE" id="PS51755">
    <property type="entry name" value="OMPR_PHOB"/>
    <property type="match status" value="1"/>
</dbReference>
<dbReference type="CDD" id="cd00383">
    <property type="entry name" value="trans_reg_C"/>
    <property type="match status" value="1"/>
</dbReference>
<dbReference type="InterPro" id="IPR001867">
    <property type="entry name" value="OmpR/PhoB-type_DNA-bd"/>
</dbReference>
<dbReference type="InterPro" id="IPR016032">
    <property type="entry name" value="Sig_transdc_resp-reg_C-effctor"/>
</dbReference>
<dbReference type="Gene3D" id="1.10.10.10">
    <property type="entry name" value="Winged helix-like DNA-binding domain superfamily/Winged helix DNA-binding domain"/>
    <property type="match status" value="1"/>
</dbReference>
<dbReference type="InterPro" id="IPR036108">
    <property type="entry name" value="4pyrrol_syn_uPrphyn_synt_sf"/>
</dbReference>
<dbReference type="Gene3D" id="3.40.50.10090">
    <property type="match status" value="2"/>
</dbReference>
<feature type="DNA-binding region" description="OmpR/PhoB-type" evidence="2">
    <location>
        <begin position="287"/>
        <end position="380"/>
    </location>
</feature>
<dbReference type="Pfam" id="PF02602">
    <property type="entry name" value="HEM4"/>
    <property type="match status" value="1"/>
</dbReference>
<dbReference type="GO" id="GO:0006355">
    <property type="term" value="P:regulation of DNA-templated transcription"/>
    <property type="evidence" value="ECO:0007669"/>
    <property type="project" value="InterPro"/>
</dbReference>
<dbReference type="PANTHER" id="PTHR40082:SF1">
    <property type="entry name" value="BLR5956 PROTEIN"/>
    <property type="match status" value="1"/>
</dbReference>
<protein>
    <submittedName>
        <fullName evidence="4">Uroporphyrinogen-III synthase</fullName>
        <ecNumber evidence="4">4.2.1.75</ecNumber>
    </submittedName>
</protein>
<dbReference type="NCBIfam" id="NF005568">
    <property type="entry name" value="PRK07239.1"/>
    <property type="match status" value="1"/>
</dbReference>
<evidence type="ECO:0000256" key="2">
    <source>
        <dbReference type="PROSITE-ProRule" id="PRU01091"/>
    </source>
</evidence>
<feature type="domain" description="OmpR/PhoB-type" evidence="3">
    <location>
        <begin position="287"/>
        <end position="380"/>
    </location>
</feature>
<evidence type="ECO:0000259" key="3">
    <source>
        <dbReference type="PROSITE" id="PS51755"/>
    </source>
</evidence>
<evidence type="ECO:0000313" key="5">
    <source>
        <dbReference type="Proteomes" id="UP000325957"/>
    </source>
</evidence>
<dbReference type="RefSeq" id="WP_158034179.1">
    <property type="nucleotide sequence ID" value="NZ_ML708620.1"/>
</dbReference>
<dbReference type="Pfam" id="PF00486">
    <property type="entry name" value="Trans_reg_C"/>
    <property type="match status" value="1"/>
</dbReference>
<keyword evidence="5" id="KW-1185">Reference proteome</keyword>
<dbReference type="GO" id="GO:0004852">
    <property type="term" value="F:uroporphyrinogen-III synthase activity"/>
    <property type="evidence" value="ECO:0007669"/>
    <property type="project" value="UniProtKB-EC"/>
</dbReference>
<gene>
    <name evidence="4" type="ORF">FCK90_10045</name>
</gene>
<dbReference type="SUPFAM" id="SSF69618">
    <property type="entry name" value="HemD-like"/>
    <property type="match status" value="1"/>
</dbReference>
<dbReference type="Proteomes" id="UP000325957">
    <property type="component" value="Unassembled WGS sequence"/>
</dbReference>
<dbReference type="GO" id="GO:0000160">
    <property type="term" value="P:phosphorelay signal transduction system"/>
    <property type="evidence" value="ECO:0007669"/>
    <property type="project" value="InterPro"/>
</dbReference>
<dbReference type="GO" id="GO:0006780">
    <property type="term" value="P:uroporphyrinogen III biosynthetic process"/>
    <property type="evidence" value="ECO:0007669"/>
    <property type="project" value="InterPro"/>
</dbReference>
<dbReference type="GO" id="GO:0003677">
    <property type="term" value="F:DNA binding"/>
    <property type="evidence" value="ECO:0007669"/>
    <property type="project" value="UniProtKB-UniRule"/>
</dbReference>
<evidence type="ECO:0000313" key="4">
    <source>
        <dbReference type="EMBL" id="KAA9393759.1"/>
    </source>
</evidence>
<dbReference type="InterPro" id="IPR039793">
    <property type="entry name" value="UROS/Hem4"/>
</dbReference>
<dbReference type="SMART" id="SM00862">
    <property type="entry name" value="Trans_reg_C"/>
    <property type="match status" value="1"/>
</dbReference>
<organism evidence="4 5">
    <name type="scientific">Kocuria coralli</name>
    <dbReference type="NCBI Taxonomy" id="1461025"/>
    <lineage>
        <taxon>Bacteria</taxon>
        <taxon>Bacillati</taxon>
        <taxon>Actinomycetota</taxon>
        <taxon>Actinomycetes</taxon>
        <taxon>Micrococcales</taxon>
        <taxon>Micrococcaceae</taxon>
        <taxon>Kocuria</taxon>
    </lineage>
</organism>
<dbReference type="EC" id="4.2.1.75" evidence="4"/>
<dbReference type="CDD" id="cd06578">
    <property type="entry name" value="HemD"/>
    <property type="match status" value="1"/>
</dbReference>
<evidence type="ECO:0000256" key="1">
    <source>
        <dbReference type="ARBA" id="ARBA00023125"/>
    </source>
</evidence>
<dbReference type="PANTHER" id="PTHR40082">
    <property type="entry name" value="BLR5956 PROTEIN"/>
    <property type="match status" value="1"/>
</dbReference>
<sequence length="414" mass="44329">MARSQDDDPGSDQASALADGHLHELRGQRIGVTASRRGGDLCSALERHGAQVLHAPALSVVPAEHDIPVINATKALLERRPDALLVSTGYGLRRWLETADATGLGGHLREVIAGLEMVVRGSKAAGQVAALDLEPESMTVVTRVDEGVDLIIDGTARRVAVQLSGVHDDAAVQRLFLAGRDVQTLVPYRLQHAGRPAVQSLVQEACARRLNAIVFIAAPAVDSVFAVARDAGLYDELLRAFKDGSVVPAVVGEVCARPLQDAGVEPVMPDRPRMAEIVRLLCERAEDERLHVETRHGHLELRGSRLTVEDDEVWLTPQQVAVMRALATANGAVISRPELIKAVPGLEGAHALEMTVSRLRRKLPAPLVRTVVKRGYCLDITSSHRSRAMDVPNDGGTDAGIGAGKGQVVMEASR</sequence>
<dbReference type="InterPro" id="IPR036388">
    <property type="entry name" value="WH-like_DNA-bd_sf"/>
</dbReference>
<accession>A0A5J5KVP5</accession>
<keyword evidence="4" id="KW-0456">Lyase</keyword>
<dbReference type="SUPFAM" id="SSF46894">
    <property type="entry name" value="C-terminal effector domain of the bipartite response regulators"/>
    <property type="match status" value="1"/>
</dbReference>
<dbReference type="OrthoDB" id="213853at2"/>
<keyword evidence="1 2" id="KW-0238">DNA-binding</keyword>
<reference evidence="4 5" key="1">
    <citation type="submission" date="2019-05" db="EMBL/GenBank/DDBJ databases">
        <title>Kocuria coralli sp. nov., a novel actinobacterium isolated from coral reef seawater.</title>
        <authorList>
            <person name="Li J."/>
        </authorList>
    </citation>
    <scope>NUCLEOTIDE SEQUENCE [LARGE SCALE GENOMIC DNA]</scope>
    <source>
        <strain evidence="4 5">SCSIO 13007</strain>
    </source>
</reference>
<proteinExistence type="predicted"/>
<dbReference type="EMBL" id="SZWF01000014">
    <property type="protein sequence ID" value="KAA9393759.1"/>
    <property type="molecule type" value="Genomic_DNA"/>
</dbReference>